<dbReference type="SUPFAM" id="SSF54001">
    <property type="entry name" value="Cysteine proteinases"/>
    <property type="match status" value="1"/>
</dbReference>
<dbReference type="RefSeq" id="WP_127788491.1">
    <property type="nucleotide sequence ID" value="NZ_SACL01000005.1"/>
</dbReference>
<evidence type="ECO:0000256" key="3">
    <source>
        <dbReference type="ARBA" id="ARBA00022807"/>
    </source>
</evidence>
<dbReference type="InterPro" id="IPR038765">
    <property type="entry name" value="Papain-like_cys_pep_sf"/>
</dbReference>
<dbReference type="GO" id="GO:0006508">
    <property type="term" value="P:proteolysis"/>
    <property type="evidence" value="ECO:0007669"/>
    <property type="project" value="UniProtKB-KW"/>
</dbReference>
<evidence type="ECO:0000313" key="6">
    <source>
        <dbReference type="Proteomes" id="UP000282957"/>
    </source>
</evidence>
<keyword evidence="3" id="KW-0788">Thiol protease</keyword>
<reference evidence="5 6" key="1">
    <citation type="submission" date="2019-01" db="EMBL/GenBank/DDBJ databases">
        <authorList>
            <person name="Chen W.-M."/>
        </authorList>
    </citation>
    <scope>NUCLEOTIDE SEQUENCE [LARGE SCALE GENOMIC DNA]</scope>
    <source>
        <strain evidence="5 6">CCP-6</strain>
    </source>
</reference>
<comment type="caution">
    <text evidence="5">The sequence shown here is derived from an EMBL/GenBank/DDBJ whole genome shotgun (WGS) entry which is preliminary data.</text>
</comment>
<feature type="domain" description="Peptidase C58 YopT-type" evidence="4">
    <location>
        <begin position="46"/>
        <end position="219"/>
    </location>
</feature>
<gene>
    <name evidence="5" type="ORF">EOD42_15635</name>
</gene>
<evidence type="ECO:0000259" key="4">
    <source>
        <dbReference type="Pfam" id="PF03543"/>
    </source>
</evidence>
<dbReference type="GO" id="GO:0004197">
    <property type="term" value="F:cysteine-type endopeptidase activity"/>
    <property type="evidence" value="ECO:0007669"/>
    <property type="project" value="InterPro"/>
</dbReference>
<dbReference type="Proteomes" id="UP000282957">
    <property type="component" value="Unassembled WGS sequence"/>
</dbReference>
<evidence type="ECO:0000256" key="1">
    <source>
        <dbReference type="ARBA" id="ARBA00022670"/>
    </source>
</evidence>
<name>A0A437MDI1_9PROT</name>
<evidence type="ECO:0000256" key="2">
    <source>
        <dbReference type="ARBA" id="ARBA00022801"/>
    </source>
</evidence>
<dbReference type="Pfam" id="PF03543">
    <property type="entry name" value="Peptidase_C58"/>
    <property type="match status" value="1"/>
</dbReference>
<dbReference type="OrthoDB" id="7300477at2"/>
<evidence type="ECO:0000313" key="5">
    <source>
        <dbReference type="EMBL" id="RVT95633.1"/>
    </source>
</evidence>
<keyword evidence="1" id="KW-0645">Protease</keyword>
<organism evidence="5 6">
    <name type="scientific">Rhodovarius crocodyli</name>
    <dbReference type="NCBI Taxonomy" id="1979269"/>
    <lineage>
        <taxon>Bacteria</taxon>
        <taxon>Pseudomonadati</taxon>
        <taxon>Pseudomonadota</taxon>
        <taxon>Alphaproteobacteria</taxon>
        <taxon>Acetobacterales</taxon>
        <taxon>Roseomonadaceae</taxon>
        <taxon>Rhodovarius</taxon>
    </lineage>
</organism>
<dbReference type="InterPro" id="IPR006473">
    <property type="entry name" value="Peptidase_C58_Yopt"/>
</dbReference>
<accession>A0A437MDI1</accession>
<sequence>MPKSVDEFDNLAFMADGAKALGITGAALRPYLVAAYSQGSALTQALGAGSDVAGGVCVALSMFWIRTHQANRNAPRFGAAGLFNTQQVINEARQVQLAYQQNKATGGASEAEAQRTGLSAAARRYNMSLHGTVHRHDFTNDAGLLTALRQSHNYNVLALSGFGVGHAMATYLSSGKLFGYGKHLYLFDPNIGELKIPEAEINYAMAALTTRYKLLDKRFMYFFRAAIVP</sequence>
<dbReference type="Gene3D" id="3.90.70.20">
    <property type="match status" value="1"/>
</dbReference>
<dbReference type="AlphaFoldDB" id="A0A437MDI1"/>
<proteinExistence type="predicted"/>
<keyword evidence="6" id="KW-1185">Reference proteome</keyword>
<dbReference type="EMBL" id="SACL01000005">
    <property type="protein sequence ID" value="RVT95633.1"/>
    <property type="molecule type" value="Genomic_DNA"/>
</dbReference>
<keyword evidence="2" id="KW-0378">Hydrolase</keyword>
<protein>
    <recommendedName>
        <fullName evidence="4">Peptidase C58 YopT-type domain-containing protein</fullName>
    </recommendedName>
</protein>